<sequence>MKNKRIDREQRHWILAKMGKKVLRRGGKELSLKIIDDLQISTEDAMVEFAPGIGYTANLLLRKNLKTFTGIELNEEAFRKLTQKIGGINRKIIHTNAANTGLKEGYANKLIGRSDVNDASRSSKI</sequence>
<evidence type="ECO:0000256" key="3">
    <source>
        <dbReference type="ARBA" id="ARBA00022691"/>
    </source>
</evidence>
<evidence type="ECO:0000256" key="2">
    <source>
        <dbReference type="ARBA" id="ARBA00022679"/>
    </source>
</evidence>
<proteinExistence type="predicted"/>
<keyword evidence="3" id="KW-0949">S-adenosyl-L-methionine</keyword>
<evidence type="ECO:0000313" key="6">
    <source>
        <dbReference type="Proteomes" id="UP001182991"/>
    </source>
</evidence>
<dbReference type="InterPro" id="IPR001737">
    <property type="entry name" value="KsgA/Erm"/>
</dbReference>
<keyword evidence="2" id="KW-0808">Transferase</keyword>
<organism evidence="5 6">
    <name type="scientific">Mesonia ostreae</name>
    <dbReference type="NCBI Taxonomy" id="861110"/>
    <lineage>
        <taxon>Bacteria</taxon>
        <taxon>Pseudomonadati</taxon>
        <taxon>Bacteroidota</taxon>
        <taxon>Flavobacteriia</taxon>
        <taxon>Flavobacteriales</taxon>
        <taxon>Flavobacteriaceae</taxon>
        <taxon>Mesonia</taxon>
    </lineage>
</organism>
<comment type="caution">
    <text evidence="5">The sequence shown here is derived from an EMBL/GenBank/DDBJ whole genome shotgun (WGS) entry which is preliminary data.</text>
</comment>
<keyword evidence="6" id="KW-1185">Reference proteome</keyword>
<protein>
    <submittedName>
        <fullName evidence="5">rRNA adenine N-6-methyltransferase family protein</fullName>
    </submittedName>
</protein>
<evidence type="ECO:0000256" key="1">
    <source>
        <dbReference type="ARBA" id="ARBA00022603"/>
    </source>
</evidence>
<dbReference type="InterPro" id="IPR029063">
    <property type="entry name" value="SAM-dependent_MTases_sf"/>
</dbReference>
<dbReference type="Gene3D" id="3.40.50.150">
    <property type="entry name" value="Vaccinia Virus protein VP39"/>
    <property type="match status" value="1"/>
</dbReference>
<name>A0ABU2KHR6_9FLAO</name>
<dbReference type="Pfam" id="PF00398">
    <property type="entry name" value="RrnaAD"/>
    <property type="match status" value="1"/>
</dbReference>
<dbReference type="Proteomes" id="UP001182991">
    <property type="component" value="Unassembled WGS sequence"/>
</dbReference>
<gene>
    <name evidence="5" type="ORF">RLT85_06195</name>
</gene>
<evidence type="ECO:0000313" key="5">
    <source>
        <dbReference type="EMBL" id="MDT0294219.1"/>
    </source>
</evidence>
<accession>A0ABU2KHR6</accession>
<dbReference type="RefSeq" id="WP_311401173.1">
    <property type="nucleotide sequence ID" value="NZ_JAVRBG010000005.1"/>
</dbReference>
<keyword evidence="4" id="KW-0694">RNA-binding</keyword>
<dbReference type="EMBL" id="JAVRBG010000005">
    <property type="protein sequence ID" value="MDT0294219.1"/>
    <property type="molecule type" value="Genomic_DNA"/>
</dbReference>
<evidence type="ECO:0000256" key="4">
    <source>
        <dbReference type="ARBA" id="ARBA00022884"/>
    </source>
</evidence>
<keyword evidence="1" id="KW-0489">Methyltransferase</keyword>
<reference evidence="6" key="1">
    <citation type="submission" date="2023-07" db="EMBL/GenBank/DDBJ databases">
        <title>Isolating and identifying novel microbial strains from the Mariana Trench.</title>
        <authorList>
            <person name="Fu H."/>
        </authorList>
    </citation>
    <scope>NUCLEOTIDE SEQUENCE [LARGE SCALE GENOMIC DNA]</scope>
    <source>
        <strain evidence="6">T-y2</strain>
    </source>
</reference>
<dbReference type="SUPFAM" id="SSF53335">
    <property type="entry name" value="S-adenosyl-L-methionine-dependent methyltransferases"/>
    <property type="match status" value="1"/>
</dbReference>